<dbReference type="AlphaFoldDB" id="Q5JL66"/>
<sequence>MQVTPPQYKLHVVVGPSTLSLPFTLCYCLLTFPSEEARRAVSSVSRRPAGPSETRRQPERRRGGLLNGAERTGGSAALPLLLLQPAGASGRWRQPGRGGLPDGADRRGRAGDGASRNGGAADSSTKPSRPAAARRYLCCSSDRRG</sequence>
<feature type="region of interest" description="Disordered" evidence="1">
    <location>
        <begin position="39"/>
        <end position="145"/>
    </location>
</feature>
<name>Q5JL66_ORYSJ</name>
<dbReference type="EMBL" id="AP003309">
    <property type="protein sequence ID" value="BAD87433.1"/>
    <property type="molecule type" value="Genomic_DNA"/>
</dbReference>
<feature type="compositionally biased region" description="Basic and acidic residues" evidence="1">
    <location>
        <begin position="53"/>
        <end position="62"/>
    </location>
</feature>
<evidence type="ECO:0000313" key="2">
    <source>
        <dbReference type="EMBL" id="BAD87433.1"/>
    </source>
</evidence>
<accession>Q5JL66</accession>
<feature type="compositionally biased region" description="Low complexity" evidence="1">
    <location>
        <begin position="112"/>
        <end position="122"/>
    </location>
</feature>
<reference evidence="2" key="1">
    <citation type="journal article" date="2002" name="Nature">
        <title>The genome sequence and structure of rice chromosome 1.</title>
        <authorList>
            <person name="Sasaki T."/>
            <person name="Matsumoto T."/>
            <person name="Yamamoto K."/>
            <person name="Sakata K."/>
            <person name="Baba T."/>
            <person name="Katayose Y."/>
            <person name="Wu J."/>
            <person name="Niimura Y."/>
            <person name="Cheng Z."/>
            <person name="Nagamura Y."/>
            <person name="Antonio B.A."/>
            <person name="Kanamori H."/>
            <person name="Hosokawa S."/>
            <person name="Masukawa M."/>
            <person name="Arikawa K."/>
            <person name="Chiden Y."/>
            <person name="Hayashi M."/>
            <person name="Okamoto M."/>
            <person name="Ando T."/>
            <person name="Aoki H."/>
            <person name="Arita K."/>
            <person name="Hamada M."/>
            <person name="Harada C."/>
            <person name="Hijishita S."/>
            <person name="Honda M."/>
            <person name="Ichikawa Y."/>
            <person name="Idonuma A."/>
            <person name="Iijima M."/>
            <person name="Ikeda M."/>
            <person name="Ikeno M."/>
            <person name="Itoh S."/>
            <person name="Itoh T."/>
            <person name="Itoh Y."/>
            <person name="Itoh Y."/>
            <person name="Iwabuchi A."/>
            <person name="Kamiya K."/>
            <person name="Karasawa W."/>
            <person name="Katagiri S."/>
            <person name="Kikuta A."/>
            <person name="Kobayashi N."/>
            <person name="Kono I."/>
            <person name="Machita K."/>
            <person name="Maehara T."/>
            <person name="Mizuno H."/>
            <person name="Mizubayashi T."/>
            <person name="Mukai Y."/>
            <person name="Nagasaki H."/>
            <person name="Nakashima M."/>
            <person name="Nakama Y."/>
            <person name="Nakamichi Y."/>
            <person name="Nakamura M."/>
            <person name="Namiki N."/>
            <person name="Negishi M."/>
            <person name="Ohta I."/>
            <person name="Ono N."/>
            <person name="Saji S."/>
            <person name="Sakai K."/>
            <person name="Shibata M."/>
            <person name="Shimokawa T."/>
            <person name="Shomura A."/>
            <person name="Song J."/>
            <person name="Takazaki Y."/>
            <person name="Terasawa K."/>
            <person name="Tsuji K."/>
            <person name="Waki K."/>
            <person name="Yamagata H."/>
            <person name="Yamane H."/>
            <person name="Yoshiki S."/>
            <person name="Yoshihara R."/>
            <person name="Yukawa K."/>
            <person name="Zhong H."/>
            <person name="Iwama H."/>
            <person name="Endo T."/>
            <person name="Ito H."/>
            <person name="Hahn J.H."/>
            <person name="Kim H.I."/>
            <person name="Eun M.Y."/>
            <person name="Yano M."/>
            <person name="Jiang J."/>
            <person name="Gojobori T."/>
        </authorList>
    </citation>
    <scope>NUCLEOTIDE SEQUENCE</scope>
</reference>
<evidence type="ECO:0000256" key="1">
    <source>
        <dbReference type="SAM" id="MobiDB-lite"/>
    </source>
</evidence>
<organism evidence="2">
    <name type="scientific">Oryza sativa subsp. japonica</name>
    <name type="common">Rice</name>
    <dbReference type="NCBI Taxonomy" id="39947"/>
    <lineage>
        <taxon>Eukaryota</taxon>
        <taxon>Viridiplantae</taxon>
        <taxon>Streptophyta</taxon>
        <taxon>Embryophyta</taxon>
        <taxon>Tracheophyta</taxon>
        <taxon>Spermatophyta</taxon>
        <taxon>Magnoliopsida</taxon>
        <taxon>Liliopsida</taxon>
        <taxon>Poales</taxon>
        <taxon>Poaceae</taxon>
        <taxon>BOP clade</taxon>
        <taxon>Oryzoideae</taxon>
        <taxon>Oryzeae</taxon>
        <taxon>Oryzinae</taxon>
        <taxon>Oryza</taxon>
        <taxon>Oryza sativa</taxon>
    </lineage>
</organism>
<proteinExistence type="predicted"/>
<feature type="compositionally biased region" description="Low complexity" evidence="1">
    <location>
        <begin position="73"/>
        <end position="90"/>
    </location>
</feature>
<protein>
    <submittedName>
        <fullName evidence="2">Uncharacterized protein</fullName>
    </submittedName>
</protein>
<dbReference type="Proteomes" id="UP000817658">
    <property type="component" value="Chromosome 1"/>
</dbReference>
<gene>
    <name evidence="2" type="ORF">OSJNBb0036G09.13</name>
</gene>